<evidence type="ECO:0000313" key="2">
    <source>
        <dbReference type="Proteomes" id="UP000031532"/>
    </source>
</evidence>
<organism evidence="1 2">
    <name type="scientific">Scytonema millei VB511283</name>
    <dbReference type="NCBI Taxonomy" id="1245923"/>
    <lineage>
        <taxon>Bacteria</taxon>
        <taxon>Bacillati</taxon>
        <taxon>Cyanobacteriota</taxon>
        <taxon>Cyanophyceae</taxon>
        <taxon>Nostocales</taxon>
        <taxon>Scytonemataceae</taxon>
        <taxon>Scytonema</taxon>
    </lineage>
</organism>
<dbReference type="RefSeq" id="WP_039717256.1">
    <property type="nucleotide sequence ID" value="NZ_JTJC03000004.1"/>
</dbReference>
<dbReference type="AlphaFoldDB" id="A0A9X5E746"/>
<dbReference type="OrthoDB" id="1254615at2"/>
<keyword evidence="2" id="KW-1185">Reference proteome</keyword>
<proteinExistence type="predicted"/>
<protein>
    <recommendedName>
        <fullName evidence="3">SnoaL-like domain-containing protein</fullName>
    </recommendedName>
</protein>
<reference evidence="1 2" key="1">
    <citation type="journal article" date="2015" name="Genome Announc.">
        <title>Draft Genome Sequence of the Terrestrial Cyanobacterium Scytonema millei VB511283, Isolated from Eastern India.</title>
        <authorList>
            <person name="Sen D."/>
            <person name="Chandrababunaidu M.M."/>
            <person name="Singh D."/>
            <person name="Sanghi N."/>
            <person name="Ghorai A."/>
            <person name="Mishra G.P."/>
            <person name="Madduluri M."/>
            <person name="Adhikary S.P."/>
            <person name="Tripathy S."/>
        </authorList>
    </citation>
    <scope>NUCLEOTIDE SEQUENCE [LARGE SCALE GENOMIC DNA]</scope>
    <source>
        <strain evidence="1 2">VB511283</strain>
    </source>
</reference>
<accession>A0A9X5E746</accession>
<name>A0A9X5E746_9CYAN</name>
<dbReference type="EMBL" id="JTJC03000004">
    <property type="protein sequence ID" value="NHC36003.1"/>
    <property type="molecule type" value="Genomic_DNA"/>
</dbReference>
<sequence length="149" mass="16910">MTLSNITTLSQVEVQQLAADWYSKLDVHAPLEEYIPMLAEKGSEMRFPEATVYGFAGFKDWYERVIGIFFDEVHTLKQVQVTPKGDKADVKVVVKWEASVWNPPAAKSERITLDAYQTWVVQRSPQTGKAVITTYIVDSLDYYEGSAQL</sequence>
<dbReference type="Proteomes" id="UP000031532">
    <property type="component" value="Unassembled WGS sequence"/>
</dbReference>
<evidence type="ECO:0000313" key="1">
    <source>
        <dbReference type="EMBL" id="NHC36003.1"/>
    </source>
</evidence>
<dbReference type="SUPFAM" id="SSF54427">
    <property type="entry name" value="NTF2-like"/>
    <property type="match status" value="1"/>
</dbReference>
<gene>
    <name evidence="1" type="ORF">QH73_0015340</name>
</gene>
<comment type="caution">
    <text evidence="1">The sequence shown here is derived from an EMBL/GenBank/DDBJ whole genome shotgun (WGS) entry which is preliminary data.</text>
</comment>
<dbReference type="InterPro" id="IPR032710">
    <property type="entry name" value="NTF2-like_dom_sf"/>
</dbReference>
<evidence type="ECO:0008006" key="3">
    <source>
        <dbReference type="Google" id="ProtNLM"/>
    </source>
</evidence>